<evidence type="ECO:0000313" key="1">
    <source>
        <dbReference type="EnsemblFungi" id="FOXG_17224P0"/>
    </source>
</evidence>
<protein>
    <submittedName>
        <fullName evidence="1">Uncharacterized protein</fullName>
    </submittedName>
</protein>
<dbReference type="SUPFAM" id="SSF55486">
    <property type="entry name" value="Metalloproteases ('zincins'), catalytic domain"/>
    <property type="match status" value="1"/>
</dbReference>
<reference evidence="2" key="1">
    <citation type="journal article" date="2012" name="Mol. Plant Microbe Interact.">
        <title>A highly conserved effector in Fusarium oxysporum is required for full virulence on Arabidopsis.</title>
        <authorList>
            <person name="Thatcher L.F."/>
            <person name="Gardiner D.M."/>
            <person name="Kazan K."/>
            <person name="Manners J."/>
        </authorList>
    </citation>
    <scope>NUCLEOTIDE SEQUENCE [LARGE SCALE GENOMIC DNA]</scope>
    <source>
        <strain evidence="2">Fo5176</strain>
    </source>
</reference>
<dbReference type="AlphaFoldDB" id="A0A0D2YKI6"/>
<name>A0A0D2YKI6_FUSOF</name>
<reference evidence="1" key="2">
    <citation type="submission" date="2025-08" db="UniProtKB">
        <authorList>
            <consortium name="EnsemblFungi"/>
        </authorList>
    </citation>
    <scope>IDENTIFICATION</scope>
    <source>
        <strain evidence="1">4287 / CBS 123668 / FGSC 9935 / NRRL 34936</strain>
    </source>
</reference>
<dbReference type="EnsemblFungi" id="FOXG_17224T0">
    <property type="protein sequence ID" value="FOXG_17224P0"/>
    <property type="gene ID" value="FOXG_17224"/>
</dbReference>
<accession>A0A0D2YKI6</accession>
<dbReference type="Proteomes" id="UP000002489">
    <property type="component" value="Unassembled WGS sequence"/>
</dbReference>
<evidence type="ECO:0000313" key="2">
    <source>
        <dbReference type="Proteomes" id="UP000002489"/>
    </source>
</evidence>
<sequence>MLFFHLAAVIACLPAVSAQWTWTIVKDDNPNNEAVEAYELIEKAVKAATARYSRFTNASKALTLSYYPNIPTADGNYNGEIRYGSTPYMNEFTTMHEISHTLGIGQTANFETNCAENNWPTANALLESWDGEGTRIVCDNGHITPYGMNYQDEWDDLHAERHVRLIDAMLKDGM</sequence>
<dbReference type="VEuPathDB" id="FungiDB:FOXG_17224"/>
<proteinExistence type="predicted"/>
<organism evidence="1 2">
    <name type="scientific">Fusarium oxysporum (strain Fo5176)</name>
    <name type="common">Fusarium vascular wilt</name>
    <dbReference type="NCBI Taxonomy" id="660025"/>
    <lineage>
        <taxon>Eukaryota</taxon>
        <taxon>Fungi</taxon>
        <taxon>Dikarya</taxon>
        <taxon>Ascomycota</taxon>
        <taxon>Pezizomycotina</taxon>
        <taxon>Sordariomycetes</taxon>
        <taxon>Hypocreomycetidae</taxon>
        <taxon>Hypocreales</taxon>
        <taxon>Nectriaceae</taxon>
        <taxon>Fusarium</taxon>
        <taxon>Fusarium oxysporum species complex</taxon>
    </lineage>
</organism>
<gene>
    <name evidence="1" type="primary">28958015</name>
</gene>